<evidence type="ECO:0000256" key="6">
    <source>
        <dbReference type="ARBA" id="ARBA00022989"/>
    </source>
</evidence>
<feature type="transmembrane region" description="Helical" evidence="8">
    <location>
        <begin position="338"/>
        <end position="357"/>
    </location>
</feature>
<accession>A0A1H1B6T1</accession>
<dbReference type="InterPro" id="IPR036259">
    <property type="entry name" value="MFS_trans_sf"/>
</dbReference>
<keyword evidence="5 8" id="KW-0812">Transmembrane</keyword>
<evidence type="ECO:0000256" key="4">
    <source>
        <dbReference type="ARBA" id="ARBA00022475"/>
    </source>
</evidence>
<dbReference type="Gene3D" id="1.20.1720.10">
    <property type="entry name" value="Multidrug resistance protein D"/>
    <property type="match status" value="1"/>
</dbReference>
<sequence length="536" mass="56496">MSKPATVESGAQHGKLALVFVALVMAMLLAALNQTILGTALPTIVGELNGANLMLWVITGYILASTIMMPIYGKLGDLIGRKSLLIGAILVFLAGSVIGALALDMTWLIAARIVQGLGGGGLMILSQAIIADVVPARERGKYMGWMGGVFAFSSVVGPLIGGWLTEGPGWRWTFWFNVPVAVLALLGAIFFLKTPAKTSRPKLDIWGILLMAAATTGLVLVSSWGGSTYDWSDPVIISLIVATVLAAFLFVLVERRTAEPIIPMELFRDLNFNLTTISGLLVSVAMFGAIGYMPTYLQMATGATATEAGLLMIPMMGALLVASVISGSLVSKTGRYKWMPIVGSAILAVALVLMGLVHADTAVWHICLNLGLLGLGLGLNMQILVLIVQNSFPARQVGTATAANNFFRQIGATLGSAVVGSLFASRLVDFLTERLPADAVAATGGGNSLTPEMVHGLPEAIQTQIVESYNEALMPLFAFMFPLALAAAVLCLFIKEKPLATSLEPDVMPEALAEGNVLITADDDGEAARQVEPSRR</sequence>
<feature type="transmembrane region" description="Helical" evidence="8">
    <location>
        <begin position="235"/>
        <end position="253"/>
    </location>
</feature>
<protein>
    <submittedName>
        <fullName evidence="10">Drug resistance transporter, EmrB/QacA subfamily</fullName>
    </submittedName>
</protein>
<feature type="transmembrane region" description="Helical" evidence="8">
    <location>
        <begin position="203"/>
        <end position="223"/>
    </location>
</feature>
<evidence type="ECO:0000256" key="5">
    <source>
        <dbReference type="ARBA" id="ARBA00022692"/>
    </source>
</evidence>
<evidence type="ECO:0000256" key="2">
    <source>
        <dbReference type="ARBA" id="ARBA00007520"/>
    </source>
</evidence>
<feature type="transmembrane region" description="Helical" evidence="8">
    <location>
        <begin position="142"/>
        <end position="160"/>
    </location>
</feature>
<dbReference type="RefSeq" id="WP_236777508.1">
    <property type="nucleotide sequence ID" value="NZ_CP018863.1"/>
</dbReference>
<keyword evidence="7 8" id="KW-0472">Membrane</keyword>
<keyword evidence="4" id="KW-1003">Cell membrane</keyword>
<evidence type="ECO:0000256" key="3">
    <source>
        <dbReference type="ARBA" id="ARBA00022448"/>
    </source>
</evidence>
<keyword evidence="11" id="KW-1185">Reference proteome</keyword>
<evidence type="ECO:0000256" key="1">
    <source>
        <dbReference type="ARBA" id="ARBA00004651"/>
    </source>
</evidence>
<dbReference type="FunFam" id="1.20.1720.10:FF:000004">
    <property type="entry name" value="EmrB/QacA family drug resistance transporter"/>
    <property type="match status" value="1"/>
</dbReference>
<evidence type="ECO:0000313" key="10">
    <source>
        <dbReference type="EMBL" id="SDQ47593.1"/>
    </source>
</evidence>
<dbReference type="GO" id="GO:0005886">
    <property type="term" value="C:plasma membrane"/>
    <property type="evidence" value="ECO:0007669"/>
    <property type="project" value="UniProtKB-SubCell"/>
</dbReference>
<dbReference type="PROSITE" id="PS50850">
    <property type="entry name" value="MFS"/>
    <property type="match status" value="1"/>
</dbReference>
<dbReference type="GO" id="GO:0022857">
    <property type="term" value="F:transmembrane transporter activity"/>
    <property type="evidence" value="ECO:0007669"/>
    <property type="project" value="InterPro"/>
</dbReference>
<dbReference type="Pfam" id="PF07690">
    <property type="entry name" value="MFS_1"/>
    <property type="match status" value="1"/>
</dbReference>
<feature type="transmembrane region" description="Helical" evidence="8">
    <location>
        <begin position="109"/>
        <end position="130"/>
    </location>
</feature>
<dbReference type="AlphaFoldDB" id="A0A1H1B6T1"/>
<feature type="transmembrane region" description="Helical" evidence="8">
    <location>
        <begin position="472"/>
        <end position="494"/>
    </location>
</feature>
<dbReference type="InterPro" id="IPR011701">
    <property type="entry name" value="MFS"/>
</dbReference>
<comment type="subcellular location">
    <subcellularLocation>
        <location evidence="1">Cell membrane</location>
        <topology evidence="1">Multi-pass membrane protein</topology>
    </subcellularLocation>
</comment>
<evidence type="ECO:0000256" key="7">
    <source>
        <dbReference type="ARBA" id="ARBA00023136"/>
    </source>
</evidence>
<comment type="similarity">
    <text evidence="2">Belongs to the major facilitator superfamily. TCR/Tet family.</text>
</comment>
<feature type="transmembrane region" description="Helical" evidence="8">
    <location>
        <begin position="16"/>
        <end position="41"/>
    </location>
</feature>
<feature type="transmembrane region" description="Helical" evidence="8">
    <location>
        <begin position="274"/>
        <end position="297"/>
    </location>
</feature>
<feature type="transmembrane region" description="Helical" evidence="8">
    <location>
        <begin position="309"/>
        <end position="331"/>
    </location>
</feature>
<feature type="domain" description="Major facilitator superfamily (MFS) profile" evidence="9">
    <location>
        <begin position="19"/>
        <end position="499"/>
    </location>
</feature>
<gene>
    <name evidence="10" type="ORF">SAMN04489742_1268</name>
</gene>
<dbReference type="Gene3D" id="1.20.1250.20">
    <property type="entry name" value="MFS general substrate transporter like domains"/>
    <property type="match status" value="1"/>
</dbReference>
<evidence type="ECO:0000259" key="9">
    <source>
        <dbReference type="PROSITE" id="PS50850"/>
    </source>
</evidence>
<dbReference type="NCBIfam" id="TIGR00711">
    <property type="entry name" value="efflux_EmrB"/>
    <property type="match status" value="1"/>
</dbReference>
<reference evidence="10 11" key="1">
    <citation type="submission" date="2016-10" db="EMBL/GenBank/DDBJ databases">
        <authorList>
            <person name="de Groot N.N."/>
        </authorList>
    </citation>
    <scope>NUCLEOTIDE SEQUENCE [LARGE SCALE GENOMIC DNA]</scope>
    <source>
        <strain evidence="10 11">DSM 20117</strain>
    </source>
</reference>
<proteinExistence type="inferred from homology"/>
<evidence type="ECO:0000313" key="11">
    <source>
        <dbReference type="Proteomes" id="UP000181917"/>
    </source>
</evidence>
<dbReference type="CDD" id="cd17502">
    <property type="entry name" value="MFS_Azr1_MDR_like"/>
    <property type="match status" value="1"/>
</dbReference>
<organism evidence="10 11">
    <name type="scientific">Crystallibacter crystallopoietes</name>
    <dbReference type="NCBI Taxonomy" id="37928"/>
    <lineage>
        <taxon>Bacteria</taxon>
        <taxon>Bacillati</taxon>
        <taxon>Actinomycetota</taxon>
        <taxon>Actinomycetes</taxon>
        <taxon>Micrococcales</taxon>
        <taxon>Micrococcaceae</taxon>
        <taxon>Crystallibacter</taxon>
    </lineage>
</organism>
<dbReference type="PANTHER" id="PTHR23501:SF197">
    <property type="entry name" value="COMD"/>
    <property type="match status" value="1"/>
</dbReference>
<dbReference type="InterPro" id="IPR020846">
    <property type="entry name" value="MFS_dom"/>
</dbReference>
<dbReference type="SUPFAM" id="SSF103473">
    <property type="entry name" value="MFS general substrate transporter"/>
    <property type="match status" value="1"/>
</dbReference>
<feature type="transmembrane region" description="Helical" evidence="8">
    <location>
        <begin position="363"/>
        <end position="388"/>
    </location>
</feature>
<dbReference type="Proteomes" id="UP000181917">
    <property type="component" value="Unassembled WGS sequence"/>
</dbReference>
<dbReference type="PANTHER" id="PTHR23501">
    <property type="entry name" value="MAJOR FACILITATOR SUPERFAMILY"/>
    <property type="match status" value="1"/>
</dbReference>
<feature type="transmembrane region" description="Helical" evidence="8">
    <location>
        <begin position="409"/>
        <end position="428"/>
    </location>
</feature>
<feature type="transmembrane region" description="Helical" evidence="8">
    <location>
        <begin position="172"/>
        <end position="191"/>
    </location>
</feature>
<evidence type="ECO:0000256" key="8">
    <source>
        <dbReference type="SAM" id="Phobius"/>
    </source>
</evidence>
<dbReference type="InterPro" id="IPR004638">
    <property type="entry name" value="EmrB-like"/>
</dbReference>
<feature type="transmembrane region" description="Helical" evidence="8">
    <location>
        <begin position="84"/>
        <end position="103"/>
    </location>
</feature>
<dbReference type="STRING" id="37928.SAMN04489742_1268"/>
<dbReference type="PRINTS" id="PR01036">
    <property type="entry name" value="TCRTETB"/>
</dbReference>
<keyword evidence="6 8" id="KW-1133">Transmembrane helix</keyword>
<name>A0A1H1B6T1_9MICC</name>
<feature type="transmembrane region" description="Helical" evidence="8">
    <location>
        <begin position="53"/>
        <end position="72"/>
    </location>
</feature>
<dbReference type="EMBL" id="FNKH01000002">
    <property type="protein sequence ID" value="SDQ47593.1"/>
    <property type="molecule type" value="Genomic_DNA"/>
</dbReference>
<keyword evidence="3" id="KW-0813">Transport</keyword>